<evidence type="ECO:0000259" key="5">
    <source>
        <dbReference type="Pfam" id="PF26153"/>
    </source>
</evidence>
<name>J3NSL0_GAET3</name>
<protein>
    <recommendedName>
        <fullName evidence="9">Pre-rRNA processing protein</fullName>
    </recommendedName>
</protein>
<evidence type="ECO:0000313" key="6">
    <source>
        <dbReference type="EMBL" id="EJT79173.1"/>
    </source>
</evidence>
<feature type="domain" description="Tag1 C-terminal" evidence="3">
    <location>
        <begin position="456"/>
        <end position="570"/>
    </location>
</feature>
<feature type="domain" description="Tag1-like fourth Ig-like" evidence="4">
    <location>
        <begin position="582"/>
        <end position="693"/>
    </location>
</feature>
<reference evidence="7" key="5">
    <citation type="submission" date="2018-04" db="UniProtKB">
        <authorList>
            <consortium name="EnsemblFungi"/>
        </authorList>
    </citation>
    <scope>IDENTIFICATION</scope>
    <source>
        <strain evidence="7">R3-111a-1</strain>
    </source>
</reference>
<keyword evidence="2" id="KW-0472">Membrane</keyword>
<dbReference type="HOGENOM" id="CLU_006918_0_0_1"/>
<proteinExistence type="predicted"/>
<sequence>MSDSERSPLLSSTVRSTVTAATSPEATPLLSSPAAGLRYDGDEDAASVTSTNASLATSLKSKRRRWPSIIAIGTLALLAIAIMMLAFFVPTAVEQYAKEAAVLEPTHLSIESITSDGVRARIQANFRLDGSRVKDAGVRRVGRLATWAVRQLGTEATKVDVYLPEFDGFLLGSAVLPPLVLNLVDGHTTSVDILADLTPGDAEGIRTIANKWLRGKLDTIRFRGVADVTVKSGLVPLGTHSVSESLVIEAKELPQVPEYNITKLNFKQTPLPDRGTTAIAADVAISAFNSLPVEFNIPELGFDVLVPNCDRADPYIIVAAARTHQVTVRARSDVVVEGWGTVEHLPDALTAACPGSGSSPLDLLLDDYLSGDSPTVYVRGAQKPLPGTPDWISEILASVTIKVPFPSAGFDNLIRDFSLDNVHFTMPDPMAEPDSPDANPKVSGTILVSAGLPSEMNFEVNVTSIRANADVFYKGNKLGELNLEEWQRANSTQEPATKHHEATLRIQSRVDDAPLNVTDGDVLTDVIQALFMGSKLVELDIKAAVSVKIRTVLGDLTLKDVPAEGTVPVKPLPKGTFGNLDPKVNSIRITETSYTSVSIEALINVTNPTEYTADIPFVNIHVMSNGSLVAEATAEDLRISTGVNTNLRVTARWKPSLGGDQGVVDGRNLISSYLSGYNTTLMLKTHNESFPFQPLLGEALSRVDLNISTPRLKFPPGKDGDESQRFIRDATFHVLSSTAVFTLLSPLERNTLYIDGVNATAFYNHTDPVGMINYSSPFAVPSGSSQTPRLPVGWRLGSDGYEKLRQALGGRLKLDARADVAVRLGNWRETLWYEGRGIGADIRL</sequence>
<dbReference type="GeneID" id="20344719"/>
<evidence type="ECO:0008006" key="9">
    <source>
        <dbReference type="Google" id="ProtNLM"/>
    </source>
</evidence>
<gene>
    <name evidence="7" type="primary">20344719</name>
    <name evidence="6" type="ORF">GGTG_04261</name>
</gene>
<evidence type="ECO:0000259" key="3">
    <source>
        <dbReference type="Pfam" id="PF22786"/>
    </source>
</evidence>
<feature type="domain" description="Tag1-like fifth Ig-like" evidence="5">
    <location>
        <begin position="721"/>
        <end position="832"/>
    </location>
</feature>
<dbReference type="RefSeq" id="XP_009220318.1">
    <property type="nucleotide sequence ID" value="XM_009222054.1"/>
</dbReference>
<keyword evidence="2" id="KW-1133">Transmembrane helix</keyword>
<dbReference type="EnsemblFungi" id="EJT79173">
    <property type="protein sequence ID" value="EJT79173"/>
    <property type="gene ID" value="GGTG_04261"/>
</dbReference>
<dbReference type="PANTHER" id="PTHR35895">
    <property type="entry name" value="CHROMOSOME 16, WHOLE GENOME SHOTGUN SEQUENCE"/>
    <property type="match status" value="1"/>
</dbReference>
<feature type="region of interest" description="Disordered" evidence="1">
    <location>
        <begin position="1"/>
        <end position="34"/>
    </location>
</feature>
<dbReference type="VEuPathDB" id="FungiDB:GGTG_04261"/>
<dbReference type="InterPro" id="IPR046368">
    <property type="entry name" value="Tag1"/>
</dbReference>
<evidence type="ECO:0000256" key="1">
    <source>
        <dbReference type="SAM" id="MobiDB-lite"/>
    </source>
</evidence>
<dbReference type="OrthoDB" id="5596576at2759"/>
<dbReference type="PANTHER" id="PTHR35895:SF3">
    <property type="entry name" value="PRE-RRNA PROCESSING PROTEIN"/>
    <property type="match status" value="1"/>
</dbReference>
<reference evidence="7" key="4">
    <citation type="journal article" date="2015" name="G3 (Bethesda)">
        <title>Genome sequences of three phytopathogenic species of the Magnaporthaceae family of fungi.</title>
        <authorList>
            <person name="Okagaki L.H."/>
            <person name="Nunes C.C."/>
            <person name="Sailsbery J."/>
            <person name="Clay B."/>
            <person name="Brown D."/>
            <person name="John T."/>
            <person name="Oh Y."/>
            <person name="Young N."/>
            <person name="Fitzgerald M."/>
            <person name="Haas B.J."/>
            <person name="Zeng Q."/>
            <person name="Young S."/>
            <person name="Adiconis X."/>
            <person name="Fan L."/>
            <person name="Levin J.Z."/>
            <person name="Mitchell T.K."/>
            <person name="Okubara P.A."/>
            <person name="Farman M.L."/>
            <person name="Kohn L.M."/>
            <person name="Birren B."/>
            <person name="Ma L.-J."/>
            <person name="Dean R.A."/>
        </authorList>
    </citation>
    <scope>NUCLEOTIDE SEQUENCE</scope>
    <source>
        <strain evidence="7">R3-111a-1</strain>
    </source>
</reference>
<dbReference type="EMBL" id="GL385396">
    <property type="protein sequence ID" value="EJT79173.1"/>
    <property type="molecule type" value="Genomic_DNA"/>
</dbReference>
<dbReference type="eggNOG" id="ENOG502QZVV">
    <property type="taxonomic scope" value="Eukaryota"/>
</dbReference>
<dbReference type="GO" id="GO:0000329">
    <property type="term" value="C:fungal-type vacuole membrane"/>
    <property type="evidence" value="ECO:0007669"/>
    <property type="project" value="InterPro"/>
</dbReference>
<keyword evidence="8" id="KW-1185">Reference proteome</keyword>
<evidence type="ECO:0000313" key="7">
    <source>
        <dbReference type="EnsemblFungi" id="EJT79173"/>
    </source>
</evidence>
<accession>J3NSL0</accession>
<reference evidence="8" key="1">
    <citation type="submission" date="2010-07" db="EMBL/GenBank/DDBJ databases">
        <title>The genome sequence of Gaeumannomyces graminis var. tritici strain R3-111a-1.</title>
        <authorList>
            <consortium name="The Broad Institute Genome Sequencing Platform"/>
            <person name="Ma L.-J."/>
            <person name="Dead R."/>
            <person name="Young S."/>
            <person name="Zeng Q."/>
            <person name="Koehrsen M."/>
            <person name="Alvarado L."/>
            <person name="Berlin A."/>
            <person name="Chapman S.B."/>
            <person name="Chen Z."/>
            <person name="Freedman E."/>
            <person name="Gellesch M."/>
            <person name="Goldberg J."/>
            <person name="Griggs A."/>
            <person name="Gujja S."/>
            <person name="Heilman E.R."/>
            <person name="Heiman D."/>
            <person name="Hepburn T."/>
            <person name="Howarth C."/>
            <person name="Jen D."/>
            <person name="Larson L."/>
            <person name="Mehta T."/>
            <person name="Neiman D."/>
            <person name="Pearson M."/>
            <person name="Roberts A."/>
            <person name="Saif S."/>
            <person name="Shea T."/>
            <person name="Shenoy N."/>
            <person name="Sisk P."/>
            <person name="Stolte C."/>
            <person name="Sykes S."/>
            <person name="Walk T."/>
            <person name="White J."/>
            <person name="Yandava C."/>
            <person name="Haas B."/>
            <person name="Nusbaum C."/>
            <person name="Birren B."/>
        </authorList>
    </citation>
    <scope>NUCLEOTIDE SEQUENCE [LARGE SCALE GENOMIC DNA]</scope>
    <source>
        <strain evidence="8">R3-111a-1</strain>
    </source>
</reference>
<evidence type="ECO:0000259" key="4">
    <source>
        <dbReference type="Pfam" id="PF26150"/>
    </source>
</evidence>
<evidence type="ECO:0000256" key="2">
    <source>
        <dbReference type="SAM" id="Phobius"/>
    </source>
</evidence>
<dbReference type="Pfam" id="PF26153">
    <property type="entry name" value="LEA-2L_5"/>
    <property type="match status" value="1"/>
</dbReference>
<dbReference type="InterPro" id="IPR059065">
    <property type="entry name" value="Ig_Tag1-like_4th"/>
</dbReference>
<dbReference type="Pfam" id="PF26174">
    <property type="entry name" value="LEA-2_1"/>
    <property type="match status" value="1"/>
</dbReference>
<dbReference type="Pfam" id="PF26150">
    <property type="entry name" value="LEA-2_4"/>
    <property type="match status" value="1"/>
</dbReference>
<dbReference type="InterPro" id="IPR059066">
    <property type="entry name" value="Ig_Tag1-like_5th"/>
</dbReference>
<dbReference type="Pfam" id="PF22786">
    <property type="entry name" value="Tag1_C"/>
    <property type="match status" value="1"/>
</dbReference>
<dbReference type="AlphaFoldDB" id="J3NSL0"/>
<keyword evidence="2" id="KW-0812">Transmembrane</keyword>
<evidence type="ECO:0000313" key="8">
    <source>
        <dbReference type="Proteomes" id="UP000006039"/>
    </source>
</evidence>
<feature type="transmembrane region" description="Helical" evidence="2">
    <location>
        <begin position="69"/>
        <end position="89"/>
    </location>
</feature>
<reference evidence="6" key="2">
    <citation type="submission" date="2010-07" db="EMBL/GenBank/DDBJ databases">
        <authorList>
            <consortium name="The Broad Institute Genome Sequencing Platform"/>
            <consortium name="Broad Institute Genome Sequencing Center for Infectious Disease"/>
            <person name="Ma L.-J."/>
            <person name="Dead R."/>
            <person name="Young S."/>
            <person name="Zeng Q."/>
            <person name="Koehrsen M."/>
            <person name="Alvarado L."/>
            <person name="Berlin A."/>
            <person name="Chapman S.B."/>
            <person name="Chen Z."/>
            <person name="Freedman E."/>
            <person name="Gellesch M."/>
            <person name="Goldberg J."/>
            <person name="Griggs A."/>
            <person name="Gujja S."/>
            <person name="Heilman E.R."/>
            <person name="Heiman D."/>
            <person name="Hepburn T."/>
            <person name="Howarth C."/>
            <person name="Jen D."/>
            <person name="Larson L."/>
            <person name="Mehta T."/>
            <person name="Neiman D."/>
            <person name="Pearson M."/>
            <person name="Roberts A."/>
            <person name="Saif S."/>
            <person name="Shea T."/>
            <person name="Shenoy N."/>
            <person name="Sisk P."/>
            <person name="Stolte C."/>
            <person name="Sykes S."/>
            <person name="Walk T."/>
            <person name="White J."/>
            <person name="Yandava C."/>
            <person name="Haas B."/>
            <person name="Nusbaum C."/>
            <person name="Birren B."/>
        </authorList>
    </citation>
    <scope>NUCLEOTIDE SEQUENCE</scope>
    <source>
        <strain evidence="6">R3-111a-1</strain>
    </source>
</reference>
<dbReference type="InterPro" id="IPR055011">
    <property type="entry name" value="Tag1_C"/>
</dbReference>
<dbReference type="Proteomes" id="UP000006039">
    <property type="component" value="Unassembled WGS sequence"/>
</dbReference>
<feature type="compositionally biased region" description="Low complexity" evidence="1">
    <location>
        <begin position="7"/>
        <end position="24"/>
    </location>
</feature>
<organism evidence="6">
    <name type="scientific">Gaeumannomyces tritici (strain R3-111a-1)</name>
    <name type="common">Wheat and barley take-all root rot fungus</name>
    <name type="synonym">Gaeumannomyces graminis var. tritici</name>
    <dbReference type="NCBI Taxonomy" id="644352"/>
    <lineage>
        <taxon>Eukaryota</taxon>
        <taxon>Fungi</taxon>
        <taxon>Dikarya</taxon>
        <taxon>Ascomycota</taxon>
        <taxon>Pezizomycotina</taxon>
        <taxon>Sordariomycetes</taxon>
        <taxon>Sordariomycetidae</taxon>
        <taxon>Magnaporthales</taxon>
        <taxon>Magnaporthaceae</taxon>
        <taxon>Gaeumannomyces</taxon>
    </lineage>
</organism>
<reference evidence="6" key="3">
    <citation type="submission" date="2010-09" db="EMBL/GenBank/DDBJ databases">
        <title>Annotation of Gaeumannomyces graminis var. tritici R3-111a-1.</title>
        <authorList>
            <consortium name="The Broad Institute Genome Sequencing Platform"/>
            <person name="Ma L.-J."/>
            <person name="Dead R."/>
            <person name="Young S.K."/>
            <person name="Zeng Q."/>
            <person name="Gargeya S."/>
            <person name="Fitzgerald M."/>
            <person name="Haas B."/>
            <person name="Abouelleil A."/>
            <person name="Alvarado L."/>
            <person name="Arachchi H.M."/>
            <person name="Berlin A."/>
            <person name="Brown A."/>
            <person name="Chapman S.B."/>
            <person name="Chen Z."/>
            <person name="Dunbar C."/>
            <person name="Freedman E."/>
            <person name="Gearin G."/>
            <person name="Gellesch M."/>
            <person name="Goldberg J."/>
            <person name="Griggs A."/>
            <person name="Gujja S."/>
            <person name="Heiman D."/>
            <person name="Howarth C."/>
            <person name="Larson L."/>
            <person name="Lui A."/>
            <person name="MacDonald P.J.P."/>
            <person name="Mehta T."/>
            <person name="Montmayeur A."/>
            <person name="Murphy C."/>
            <person name="Neiman D."/>
            <person name="Pearson M."/>
            <person name="Priest M."/>
            <person name="Roberts A."/>
            <person name="Saif S."/>
            <person name="Shea T."/>
            <person name="Shenoy N."/>
            <person name="Sisk P."/>
            <person name="Stolte C."/>
            <person name="Sykes S."/>
            <person name="Yandava C."/>
            <person name="Wortman J."/>
            <person name="Nusbaum C."/>
            <person name="Birren B."/>
        </authorList>
    </citation>
    <scope>NUCLEOTIDE SEQUENCE</scope>
    <source>
        <strain evidence="6">R3-111a-1</strain>
    </source>
</reference>